<evidence type="ECO:0000313" key="11">
    <source>
        <dbReference type="Proteomes" id="UP000018895"/>
    </source>
</evidence>
<proteinExistence type="inferred from homology"/>
<feature type="domain" description="Starch synthase catalytic" evidence="9">
    <location>
        <begin position="2"/>
        <end position="232"/>
    </location>
</feature>
<dbReference type="Pfam" id="PF08323">
    <property type="entry name" value="Glyco_transf_5"/>
    <property type="match status" value="1"/>
</dbReference>
<dbReference type="STRING" id="1236971.JCM9152_1858"/>
<dbReference type="EC" id="2.4.1.21" evidence="7"/>
<evidence type="ECO:0000259" key="9">
    <source>
        <dbReference type="Pfam" id="PF08323"/>
    </source>
</evidence>
<evidence type="ECO:0000256" key="4">
    <source>
        <dbReference type="ARBA" id="ARBA00022676"/>
    </source>
</evidence>
<feature type="binding site" evidence="7">
    <location>
        <position position="15"/>
    </location>
    <ligand>
        <name>ADP-alpha-D-glucose</name>
        <dbReference type="ChEBI" id="CHEBI:57498"/>
    </ligand>
</feature>
<evidence type="ECO:0000256" key="5">
    <source>
        <dbReference type="ARBA" id="ARBA00022679"/>
    </source>
</evidence>
<dbReference type="PANTHER" id="PTHR45825:SF11">
    <property type="entry name" value="ALPHA AMYLASE DOMAIN-CONTAINING PROTEIN"/>
    <property type="match status" value="1"/>
</dbReference>
<keyword evidence="5 7" id="KW-0808">Transferase</keyword>
<evidence type="ECO:0000259" key="8">
    <source>
        <dbReference type="Pfam" id="PF00534"/>
    </source>
</evidence>
<accession>W4QEF7</accession>
<dbReference type="CDD" id="cd03791">
    <property type="entry name" value="GT5_Glycogen_synthase_DULL1-like"/>
    <property type="match status" value="1"/>
</dbReference>
<comment type="function">
    <text evidence="2 7">Synthesizes alpha-1,4-glucan chains using ADP-glucose.</text>
</comment>
<dbReference type="InterPro" id="IPR011835">
    <property type="entry name" value="GS/SS"/>
</dbReference>
<dbReference type="Pfam" id="PF00534">
    <property type="entry name" value="Glycos_transf_1"/>
    <property type="match status" value="1"/>
</dbReference>
<comment type="pathway">
    <text evidence="7">Glycan biosynthesis; glycogen biosynthesis.</text>
</comment>
<evidence type="ECO:0000256" key="6">
    <source>
        <dbReference type="ARBA" id="ARBA00023056"/>
    </source>
</evidence>
<evidence type="ECO:0000256" key="2">
    <source>
        <dbReference type="ARBA" id="ARBA00002764"/>
    </source>
</evidence>
<dbReference type="GO" id="GO:0005978">
    <property type="term" value="P:glycogen biosynthetic process"/>
    <property type="evidence" value="ECO:0007669"/>
    <property type="project" value="UniProtKB-UniRule"/>
</dbReference>
<evidence type="ECO:0000256" key="3">
    <source>
        <dbReference type="ARBA" id="ARBA00010281"/>
    </source>
</evidence>
<feature type="domain" description="Glycosyl transferase family 1" evidence="8">
    <location>
        <begin position="281"/>
        <end position="429"/>
    </location>
</feature>
<dbReference type="Gene3D" id="3.40.50.2000">
    <property type="entry name" value="Glycogen Phosphorylase B"/>
    <property type="match status" value="2"/>
</dbReference>
<dbReference type="InterPro" id="IPR013534">
    <property type="entry name" value="Starch_synth_cat_dom"/>
</dbReference>
<comment type="similarity">
    <text evidence="3 7">Belongs to the glycosyltransferase 1 family. Bacterial/plant glycogen synthase subfamily.</text>
</comment>
<dbReference type="InterPro" id="IPR001296">
    <property type="entry name" value="Glyco_trans_1"/>
</dbReference>
<dbReference type="GO" id="GO:0004373">
    <property type="term" value="F:alpha-1,4-glucan glucosyltransferase (UDP-glucose donor) activity"/>
    <property type="evidence" value="ECO:0007669"/>
    <property type="project" value="InterPro"/>
</dbReference>
<dbReference type="NCBIfam" id="TIGR02095">
    <property type="entry name" value="glgA"/>
    <property type="match status" value="1"/>
</dbReference>
<dbReference type="PANTHER" id="PTHR45825">
    <property type="entry name" value="GRANULE-BOUND STARCH SYNTHASE 1, CHLOROPLASTIC/AMYLOPLASTIC"/>
    <property type="match status" value="1"/>
</dbReference>
<protein>
    <recommendedName>
        <fullName evidence="7">Glycogen synthase</fullName>
        <ecNumber evidence="7">2.4.1.21</ecNumber>
    </recommendedName>
    <alternativeName>
        <fullName evidence="7">Starch [bacterial glycogen] synthase</fullName>
    </alternativeName>
</protein>
<keyword evidence="4 7" id="KW-0328">Glycosyltransferase</keyword>
<dbReference type="Proteomes" id="UP000018895">
    <property type="component" value="Unassembled WGS sequence"/>
</dbReference>
<dbReference type="UniPathway" id="UPA00164"/>
<dbReference type="EMBL" id="BAUU01000011">
    <property type="protein sequence ID" value="GAE30450.1"/>
    <property type="molecule type" value="Genomic_DNA"/>
</dbReference>
<dbReference type="AlphaFoldDB" id="W4QEF7"/>
<dbReference type="RefSeq" id="WP_035343104.1">
    <property type="nucleotide sequence ID" value="NZ_BAUU01000011.1"/>
</dbReference>
<dbReference type="GO" id="GO:0009011">
    <property type="term" value="F:alpha-1,4-glucan glucosyltransferase (ADP-glucose donor) activity"/>
    <property type="evidence" value="ECO:0007669"/>
    <property type="project" value="UniProtKB-UniRule"/>
</dbReference>
<keyword evidence="11" id="KW-1185">Reference proteome</keyword>
<organism evidence="10 11">
    <name type="scientific">Halalkalibacter hemicellulosilyticusJCM 9152</name>
    <dbReference type="NCBI Taxonomy" id="1236971"/>
    <lineage>
        <taxon>Bacteria</taxon>
        <taxon>Bacillati</taxon>
        <taxon>Bacillota</taxon>
        <taxon>Bacilli</taxon>
        <taxon>Bacillales</taxon>
        <taxon>Bacillaceae</taxon>
        <taxon>Halalkalibacter</taxon>
    </lineage>
</organism>
<gene>
    <name evidence="7" type="primary">glgA</name>
    <name evidence="10" type="ORF">JCM9152_1858</name>
</gene>
<comment type="catalytic activity">
    <reaction evidence="1 7">
        <text>[(1-&gt;4)-alpha-D-glucosyl](n) + ADP-alpha-D-glucose = [(1-&gt;4)-alpha-D-glucosyl](n+1) + ADP + H(+)</text>
        <dbReference type="Rhea" id="RHEA:18189"/>
        <dbReference type="Rhea" id="RHEA-COMP:9584"/>
        <dbReference type="Rhea" id="RHEA-COMP:9587"/>
        <dbReference type="ChEBI" id="CHEBI:15378"/>
        <dbReference type="ChEBI" id="CHEBI:15444"/>
        <dbReference type="ChEBI" id="CHEBI:57498"/>
        <dbReference type="ChEBI" id="CHEBI:456216"/>
        <dbReference type="EC" id="2.4.1.21"/>
    </reaction>
</comment>
<evidence type="ECO:0000256" key="7">
    <source>
        <dbReference type="HAMAP-Rule" id="MF_00484"/>
    </source>
</evidence>
<evidence type="ECO:0000313" key="10">
    <source>
        <dbReference type="EMBL" id="GAE30450.1"/>
    </source>
</evidence>
<dbReference type="OrthoDB" id="9808590at2"/>
<evidence type="ECO:0000256" key="1">
    <source>
        <dbReference type="ARBA" id="ARBA00001478"/>
    </source>
</evidence>
<name>W4QEF7_9BACI</name>
<dbReference type="SUPFAM" id="SSF53756">
    <property type="entry name" value="UDP-Glycosyltransferase/glycogen phosphorylase"/>
    <property type="match status" value="1"/>
</dbReference>
<keyword evidence="6 7" id="KW-0320">Glycogen biosynthesis</keyword>
<sequence>MNVLFVASECTPFIKTGGLADVIGSLPHALKTHEHLDVSVILPLYDEISQDWKNRMTFKAIVPVEIGWRNQTAELYYLNEDGVHYYFLANTFYYERKGVYGYYDDGERFLFFSKAVISSLDYLDFIPDILHAHDWQAGLTVAFAKIYQPIERMKAIFTVHNMKYQGLIPLDMYEDFFSLPREHIGGMEWDGMLNCLKAGMFHADKITTVSPSYANELKDPYYSEGLHPLLNEREADFCGILNGINTDEYNPLKDPYIDVPYSYSRAKKKLNKLALQEELNLQISEEKPLYVMVTRLVEQKGLHLIECILEEFIQEDIQFIVLGTGEWEFERYFSYLANKYPSKSAAILTFDEALSRKLYASADFFLMPSLFEPCGLSQLIALQYKTVPIVRETGGLKDTVSSYNELTGEGNGFSFTNYNAHDLLTVLHYSLRVYHDNENWKQLCKNINKCKYDWKHSAAEYSRLYKSVLTEQGVSQN</sequence>
<comment type="caution">
    <text evidence="10">The sequence shown here is derived from an EMBL/GenBank/DDBJ whole genome shotgun (WGS) entry which is preliminary data.</text>
</comment>
<reference evidence="10" key="1">
    <citation type="journal article" date="2014" name="Genome Announc.">
        <title>Draft Genome Sequences of Three Alkaliphilic Bacillus Strains, Bacillus wakoensis JCM 9140T, Bacillus akibai JCM 9157T, and Bacillus hemicellulosilyticus JCM 9152T.</title>
        <authorList>
            <person name="Yuki M."/>
            <person name="Oshima K."/>
            <person name="Suda W."/>
            <person name="Oshida Y."/>
            <person name="Kitamura K."/>
            <person name="Iida T."/>
            <person name="Hattori M."/>
            <person name="Ohkuma M."/>
        </authorList>
    </citation>
    <scope>NUCLEOTIDE SEQUENCE [LARGE SCALE GENOMIC DNA]</scope>
    <source>
        <strain evidence="10">JCM 9152</strain>
    </source>
</reference>
<dbReference type="HAMAP" id="MF_00484">
    <property type="entry name" value="Glycogen_synth"/>
    <property type="match status" value="1"/>
</dbReference>